<name>A0A2T7F3S1_9POAL</name>
<accession>A0A2T7F3S1</accession>
<proteinExistence type="predicted"/>
<evidence type="ECO:0000313" key="2">
    <source>
        <dbReference type="Proteomes" id="UP000244336"/>
    </source>
</evidence>
<keyword evidence="2" id="KW-1185">Reference proteome</keyword>
<reference evidence="1 2" key="1">
    <citation type="submission" date="2018-04" db="EMBL/GenBank/DDBJ databases">
        <title>WGS assembly of Panicum hallii var. hallii HAL2.</title>
        <authorList>
            <person name="Lovell J."/>
            <person name="Jenkins J."/>
            <person name="Lowry D."/>
            <person name="Mamidi S."/>
            <person name="Sreedasyam A."/>
            <person name="Weng X."/>
            <person name="Barry K."/>
            <person name="Bonette J."/>
            <person name="Campitelli B."/>
            <person name="Daum C."/>
            <person name="Gordon S."/>
            <person name="Gould B."/>
            <person name="Lipzen A."/>
            <person name="MacQueen A."/>
            <person name="Palacio-Mejia J."/>
            <person name="Plott C."/>
            <person name="Shakirov E."/>
            <person name="Shu S."/>
            <person name="Yoshinaga Y."/>
            <person name="Zane M."/>
            <person name="Rokhsar D."/>
            <person name="Grimwood J."/>
            <person name="Schmutz J."/>
            <person name="Juenger T."/>
        </authorList>
    </citation>
    <scope>NUCLEOTIDE SEQUENCE [LARGE SCALE GENOMIC DNA]</scope>
    <source>
        <strain evidence="2">cv. HAL2</strain>
    </source>
</reference>
<dbReference type="Gramene" id="PUZ74732">
    <property type="protein sequence ID" value="PUZ74732"/>
    <property type="gene ID" value="GQ55_1G089100"/>
</dbReference>
<organism evidence="1 2">
    <name type="scientific">Panicum hallii var. hallii</name>
    <dbReference type="NCBI Taxonomy" id="1504633"/>
    <lineage>
        <taxon>Eukaryota</taxon>
        <taxon>Viridiplantae</taxon>
        <taxon>Streptophyta</taxon>
        <taxon>Embryophyta</taxon>
        <taxon>Tracheophyta</taxon>
        <taxon>Spermatophyta</taxon>
        <taxon>Magnoliopsida</taxon>
        <taxon>Liliopsida</taxon>
        <taxon>Poales</taxon>
        <taxon>Poaceae</taxon>
        <taxon>PACMAD clade</taxon>
        <taxon>Panicoideae</taxon>
        <taxon>Panicodae</taxon>
        <taxon>Paniceae</taxon>
        <taxon>Panicinae</taxon>
        <taxon>Panicum</taxon>
        <taxon>Panicum sect. Panicum</taxon>
    </lineage>
</organism>
<evidence type="ECO:0000313" key="1">
    <source>
        <dbReference type="EMBL" id="PUZ74732.1"/>
    </source>
</evidence>
<sequence length="55" mass="6564">MESGQLIGNARQSQLILPDTKLTFRRHHWTADWWIRHGLRASETCRLCNQKMKRS</sequence>
<dbReference type="AlphaFoldDB" id="A0A2T7F3S1"/>
<gene>
    <name evidence="1" type="ORF">GQ55_1G089100</name>
</gene>
<dbReference type="Proteomes" id="UP000244336">
    <property type="component" value="Chromosome 1"/>
</dbReference>
<protein>
    <submittedName>
        <fullName evidence="1">Uncharacterized protein</fullName>
    </submittedName>
</protein>
<dbReference type="EMBL" id="CM009749">
    <property type="protein sequence ID" value="PUZ74732.1"/>
    <property type="molecule type" value="Genomic_DNA"/>
</dbReference>